<dbReference type="AlphaFoldDB" id="A0AAV4N8K6"/>
<evidence type="ECO:0000313" key="2">
    <source>
        <dbReference type="EMBL" id="GIX81114.1"/>
    </source>
</evidence>
<feature type="region of interest" description="Disordered" evidence="1">
    <location>
        <begin position="36"/>
        <end position="80"/>
    </location>
</feature>
<feature type="region of interest" description="Disordered" evidence="1">
    <location>
        <begin position="86"/>
        <end position="105"/>
    </location>
</feature>
<comment type="caution">
    <text evidence="2">The sequence shown here is derived from an EMBL/GenBank/DDBJ whole genome shotgun (WGS) entry which is preliminary data.</text>
</comment>
<keyword evidence="3" id="KW-1185">Reference proteome</keyword>
<protein>
    <submittedName>
        <fullName evidence="2">Uncharacterized protein</fullName>
    </submittedName>
</protein>
<feature type="compositionally biased region" description="Low complexity" evidence="1">
    <location>
        <begin position="44"/>
        <end position="60"/>
    </location>
</feature>
<evidence type="ECO:0000256" key="1">
    <source>
        <dbReference type="SAM" id="MobiDB-lite"/>
    </source>
</evidence>
<organism evidence="2 3">
    <name type="scientific">Caerostris darwini</name>
    <dbReference type="NCBI Taxonomy" id="1538125"/>
    <lineage>
        <taxon>Eukaryota</taxon>
        <taxon>Metazoa</taxon>
        <taxon>Ecdysozoa</taxon>
        <taxon>Arthropoda</taxon>
        <taxon>Chelicerata</taxon>
        <taxon>Arachnida</taxon>
        <taxon>Araneae</taxon>
        <taxon>Araneomorphae</taxon>
        <taxon>Entelegynae</taxon>
        <taxon>Araneoidea</taxon>
        <taxon>Araneidae</taxon>
        <taxon>Caerostris</taxon>
    </lineage>
</organism>
<reference evidence="2 3" key="1">
    <citation type="submission" date="2021-06" db="EMBL/GenBank/DDBJ databases">
        <title>Caerostris darwini draft genome.</title>
        <authorList>
            <person name="Kono N."/>
            <person name="Arakawa K."/>
        </authorList>
    </citation>
    <scope>NUCLEOTIDE SEQUENCE [LARGE SCALE GENOMIC DNA]</scope>
</reference>
<name>A0AAV4N8K6_9ARAC</name>
<gene>
    <name evidence="2" type="ORF">CDAR_64781</name>
</gene>
<sequence>MFARCSKLNLTPNQVPVTLNDLKDKVQHIIDANSPAAQTANSYQQAQPAPSVQQSQTVPPRKGGGKRQMDSEGFTIPPKHLIWRESTTSTSQQDFPRTQPQPSTRVTTELSYAQIVNNKPAAQQRTVSLPTPPRWEWLAVNPQYYQILLSNCSKFFQNSRTTTRFISPLSSGQ</sequence>
<dbReference type="EMBL" id="BPLQ01001363">
    <property type="protein sequence ID" value="GIX81114.1"/>
    <property type="molecule type" value="Genomic_DNA"/>
</dbReference>
<accession>A0AAV4N8K6</accession>
<dbReference type="Proteomes" id="UP001054837">
    <property type="component" value="Unassembled WGS sequence"/>
</dbReference>
<proteinExistence type="predicted"/>
<evidence type="ECO:0000313" key="3">
    <source>
        <dbReference type="Proteomes" id="UP001054837"/>
    </source>
</evidence>